<dbReference type="Proteomes" id="UP001634394">
    <property type="component" value="Unassembled WGS sequence"/>
</dbReference>
<dbReference type="EMBL" id="JBJQND010000006">
    <property type="protein sequence ID" value="KAL3874463.1"/>
    <property type="molecule type" value="Genomic_DNA"/>
</dbReference>
<accession>A0ABD3WNZ8</accession>
<keyword evidence="2" id="KW-1185">Reference proteome</keyword>
<proteinExistence type="predicted"/>
<comment type="caution">
    <text evidence="1">The sequence shown here is derived from an EMBL/GenBank/DDBJ whole genome shotgun (WGS) entry which is preliminary data.</text>
</comment>
<reference evidence="1 2" key="1">
    <citation type="submission" date="2024-11" db="EMBL/GenBank/DDBJ databases">
        <title>Chromosome-level genome assembly of the freshwater bivalve Anodonta woodiana.</title>
        <authorList>
            <person name="Chen X."/>
        </authorList>
    </citation>
    <scope>NUCLEOTIDE SEQUENCE [LARGE SCALE GENOMIC DNA]</scope>
    <source>
        <strain evidence="1">MN2024</strain>
        <tissue evidence="1">Gills</tissue>
    </source>
</reference>
<name>A0ABD3WNZ8_SINWO</name>
<protein>
    <recommendedName>
        <fullName evidence="3">Myb-like domain-containing protein</fullName>
    </recommendedName>
</protein>
<feature type="non-terminal residue" evidence="1">
    <location>
        <position position="1"/>
    </location>
</feature>
<evidence type="ECO:0008006" key="3">
    <source>
        <dbReference type="Google" id="ProtNLM"/>
    </source>
</evidence>
<evidence type="ECO:0000313" key="2">
    <source>
        <dbReference type="Proteomes" id="UP001634394"/>
    </source>
</evidence>
<sequence>IERKKKIKRDSNTMFATDKGNWSKEAALFLIQEYRKFEEKVKIGSMKNNVLWGKIAPSMQDNSFNGDQVSERWKIHNKLQKSQDR</sequence>
<dbReference type="AlphaFoldDB" id="A0ABD3WNZ8"/>
<gene>
    <name evidence="1" type="ORF">ACJMK2_037472</name>
</gene>
<organism evidence="1 2">
    <name type="scientific">Sinanodonta woodiana</name>
    <name type="common">Chinese pond mussel</name>
    <name type="synonym">Anodonta woodiana</name>
    <dbReference type="NCBI Taxonomy" id="1069815"/>
    <lineage>
        <taxon>Eukaryota</taxon>
        <taxon>Metazoa</taxon>
        <taxon>Spiralia</taxon>
        <taxon>Lophotrochozoa</taxon>
        <taxon>Mollusca</taxon>
        <taxon>Bivalvia</taxon>
        <taxon>Autobranchia</taxon>
        <taxon>Heteroconchia</taxon>
        <taxon>Palaeoheterodonta</taxon>
        <taxon>Unionida</taxon>
        <taxon>Unionoidea</taxon>
        <taxon>Unionidae</taxon>
        <taxon>Unioninae</taxon>
        <taxon>Sinanodonta</taxon>
    </lineage>
</organism>
<dbReference type="Gene3D" id="1.10.10.60">
    <property type="entry name" value="Homeodomain-like"/>
    <property type="match status" value="1"/>
</dbReference>
<evidence type="ECO:0000313" key="1">
    <source>
        <dbReference type="EMBL" id="KAL3874463.1"/>
    </source>
</evidence>